<reference evidence="7" key="1">
    <citation type="journal article" date="2021" name="PeerJ">
        <title>Extensive microbial diversity within the chicken gut microbiome revealed by metagenomics and culture.</title>
        <authorList>
            <person name="Gilroy R."/>
            <person name="Ravi A."/>
            <person name="Getino M."/>
            <person name="Pursley I."/>
            <person name="Horton D.L."/>
            <person name="Alikhan N.F."/>
            <person name="Baker D."/>
            <person name="Gharbi K."/>
            <person name="Hall N."/>
            <person name="Watson M."/>
            <person name="Adriaenssens E.M."/>
            <person name="Foster-Nyarko E."/>
            <person name="Jarju S."/>
            <person name="Secka A."/>
            <person name="Antonio M."/>
            <person name="Oren A."/>
            <person name="Chaudhuri R.R."/>
            <person name="La Ragione R."/>
            <person name="Hildebrand F."/>
            <person name="Pallen M.J."/>
        </authorList>
    </citation>
    <scope>NUCLEOTIDE SEQUENCE</scope>
    <source>
        <strain evidence="7">ChiHjej13B12-9602</strain>
    </source>
</reference>
<organism evidence="7 8">
    <name type="scientific">Enorma phocaeensis</name>
    <dbReference type="NCBI Taxonomy" id="1871019"/>
    <lineage>
        <taxon>Bacteria</taxon>
        <taxon>Bacillati</taxon>
        <taxon>Actinomycetota</taxon>
        <taxon>Coriobacteriia</taxon>
        <taxon>Coriobacteriales</taxon>
        <taxon>Coriobacteriaceae</taxon>
        <taxon>Enorma</taxon>
    </lineage>
</organism>
<keyword evidence="4" id="KW-0804">Transcription</keyword>
<accession>A0A921LSH2</accession>
<name>A0A921LSH2_9ACTN</name>
<evidence type="ECO:0000256" key="2">
    <source>
        <dbReference type="ARBA" id="ARBA00022491"/>
    </source>
</evidence>
<evidence type="ECO:0000256" key="1">
    <source>
        <dbReference type="ARBA" id="ARBA00021390"/>
    </source>
</evidence>
<dbReference type="Gene3D" id="1.10.10.10">
    <property type="entry name" value="Winged helix-like DNA-binding domain superfamily/Winged helix DNA-binding domain"/>
    <property type="match status" value="1"/>
</dbReference>
<dbReference type="GO" id="GO:0003677">
    <property type="term" value="F:DNA binding"/>
    <property type="evidence" value="ECO:0007669"/>
    <property type="project" value="UniProtKB-KW"/>
</dbReference>
<dbReference type="Pfam" id="PF00455">
    <property type="entry name" value="DeoRC"/>
    <property type="match status" value="1"/>
</dbReference>
<dbReference type="Pfam" id="PF08220">
    <property type="entry name" value="HTH_DeoR"/>
    <property type="match status" value="1"/>
</dbReference>
<evidence type="ECO:0000313" key="8">
    <source>
        <dbReference type="Proteomes" id="UP000753256"/>
    </source>
</evidence>
<dbReference type="SMART" id="SM01134">
    <property type="entry name" value="DeoRC"/>
    <property type="match status" value="1"/>
</dbReference>
<dbReference type="SUPFAM" id="SSF46785">
    <property type="entry name" value="Winged helix' DNA-binding domain"/>
    <property type="match status" value="1"/>
</dbReference>
<evidence type="ECO:0000259" key="6">
    <source>
        <dbReference type="PROSITE" id="PS51000"/>
    </source>
</evidence>
<comment type="caution">
    <text evidence="7">The sequence shown here is derived from an EMBL/GenBank/DDBJ whole genome shotgun (WGS) entry which is preliminary data.</text>
</comment>
<sequence>MFQEERQQQICVLIEQRGRVTVSDLASRFEVTEDCIRKDLKLLAAEGRCRKVYGGATRIERSGGRTMGERLNLFQPEKQAIALKAIELVKPNQTLYLDISTTALHLARLLAQGDMPLTVISPMVDILATMGSNPNVTAICPGGTMRPDLNGFVGALAIDALDPHRFDIAFLGAYSIDVDTHAVATFDAEDGLLKRAAIERAGQSYLLCESRKFEAFGTYRFASLSDFDALVCDDQDQESICTLREADVDVL</sequence>
<dbReference type="RefSeq" id="WP_273188371.1">
    <property type="nucleotide sequence ID" value="NZ_DYUZ01000002.1"/>
</dbReference>
<keyword evidence="3" id="KW-0805">Transcription regulation</keyword>
<comment type="function">
    <text evidence="5">Repressor of the lactose catabolism operon. Galactose-6-phosphate is the inducer.</text>
</comment>
<dbReference type="InterPro" id="IPR001034">
    <property type="entry name" value="DeoR_HTH"/>
</dbReference>
<feature type="domain" description="HTH deoR-type" evidence="6">
    <location>
        <begin position="3"/>
        <end position="58"/>
    </location>
</feature>
<gene>
    <name evidence="7" type="ORF">K8V70_00185</name>
</gene>
<reference evidence="7" key="2">
    <citation type="submission" date="2021-09" db="EMBL/GenBank/DDBJ databases">
        <authorList>
            <person name="Gilroy R."/>
        </authorList>
    </citation>
    <scope>NUCLEOTIDE SEQUENCE</scope>
    <source>
        <strain evidence="7">ChiHjej13B12-9602</strain>
    </source>
</reference>
<dbReference type="InterPro" id="IPR050313">
    <property type="entry name" value="Carb_Metab_HTH_regulators"/>
</dbReference>
<keyword evidence="2" id="KW-0678">Repressor</keyword>
<dbReference type="GO" id="GO:0003700">
    <property type="term" value="F:DNA-binding transcription factor activity"/>
    <property type="evidence" value="ECO:0007669"/>
    <property type="project" value="InterPro"/>
</dbReference>
<dbReference type="Proteomes" id="UP000753256">
    <property type="component" value="Unassembled WGS sequence"/>
</dbReference>
<dbReference type="PROSITE" id="PS51000">
    <property type="entry name" value="HTH_DEOR_2"/>
    <property type="match status" value="1"/>
</dbReference>
<protein>
    <recommendedName>
        <fullName evidence="1">Lactose phosphotransferase system repressor</fullName>
    </recommendedName>
</protein>
<dbReference type="InterPro" id="IPR036390">
    <property type="entry name" value="WH_DNA-bd_sf"/>
</dbReference>
<dbReference type="EMBL" id="DYUZ01000002">
    <property type="protein sequence ID" value="HJG36274.1"/>
    <property type="molecule type" value="Genomic_DNA"/>
</dbReference>
<dbReference type="PANTHER" id="PTHR30363">
    <property type="entry name" value="HTH-TYPE TRANSCRIPTIONAL REGULATOR SRLR-RELATED"/>
    <property type="match status" value="1"/>
</dbReference>
<evidence type="ECO:0000313" key="7">
    <source>
        <dbReference type="EMBL" id="HJG36274.1"/>
    </source>
</evidence>
<dbReference type="SUPFAM" id="SSF100950">
    <property type="entry name" value="NagB/RpiA/CoA transferase-like"/>
    <property type="match status" value="1"/>
</dbReference>
<dbReference type="InterPro" id="IPR037171">
    <property type="entry name" value="NagB/RpiA_transferase-like"/>
</dbReference>
<evidence type="ECO:0000256" key="4">
    <source>
        <dbReference type="ARBA" id="ARBA00023163"/>
    </source>
</evidence>
<dbReference type="InterPro" id="IPR014036">
    <property type="entry name" value="DeoR-like_C"/>
</dbReference>
<dbReference type="SMART" id="SM00420">
    <property type="entry name" value="HTH_DEOR"/>
    <property type="match status" value="1"/>
</dbReference>
<evidence type="ECO:0000256" key="5">
    <source>
        <dbReference type="ARBA" id="ARBA00024937"/>
    </source>
</evidence>
<keyword evidence="7" id="KW-0238">DNA-binding</keyword>
<dbReference type="AlphaFoldDB" id="A0A921LSH2"/>
<dbReference type="InterPro" id="IPR036388">
    <property type="entry name" value="WH-like_DNA-bd_sf"/>
</dbReference>
<proteinExistence type="predicted"/>
<evidence type="ECO:0000256" key="3">
    <source>
        <dbReference type="ARBA" id="ARBA00023015"/>
    </source>
</evidence>
<dbReference type="PANTHER" id="PTHR30363:SF4">
    <property type="entry name" value="GLYCEROL-3-PHOSPHATE REGULON REPRESSOR"/>
    <property type="match status" value="1"/>
</dbReference>